<dbReference type="AlphaFoldDB" id="A0A4R6RYW5"/>
<protein>
    <submittedName>
        <fullName evidence="1">Uncharacterized protein</fullName>
    </submittedName>
</protein>
<proteinExistence type="predicted"/>
<sequence>MSGPKKGTVLSTVGKYFREEVKNAKSDARLVFDTKNELDRRADEKDLKDDLAKGMVMHRQQVKASPFGDPVRGVYQVDSGIGTTTIEVDGLDWHGIAAGTFRGQPSWDVAGAPLALIGTADMIKDWLSENANNYLLNGTIELTAAKSQDAYSKRGWKDPLAPTVVVDGGLFRPLSKRKRYNVINPFTAATKMLATRAAGAAAAPAMTGNAMTTVADGVEIANNAKDAVSDGDSGEVKSDETLYIVELTAAGPGGGVMCRKAEVGGKEFWYIRVSNVAQKVRAILARS</sequence>
<reference evidence="1 2" key="1">
    <citation type="submission" date="2019-03" db="EMBL/GenBank/DDBJ databases">
        <title>Genomic Encyclopedia of Type Strains, Phase IV (KMG-IV): sequencing the most valuable type-strain genomes for metagenomic binning, comparative biology and taxonomic classification.</title>
        <authorList>
            <person name="Goeker M."/>
        </authorList>
    </citation>
    <scope>NUCLEOTIDE SEQUENCE [LARGE SCALE GENOMIC DNA]</scope>
    <source>
        <strain evidence="1 2">DSM 45361</strain>
    </source>
</reference>
<comment type="caution">
    <text evidence="1">The sequence shown here is derived from an EMBL/GenBank/DDBJ whole genome shotgun (WGS) entry which is preliminary data.</text>
</comment>
<dbReference type="EMBL" id="SNXZ01000008">
    <property type="protein sequence ID" value="TDP92084.1"/>
    <property type="molecule type" value="Genomic_DNA"/>
</dbReference>
<keyword evidence="2" id="KW-1185">Reference proteome</keyword>
<name>A0A4R6RYW5_LABRH</name>
<dbReference type="Proteomes" id="UP000295444">
    <property type="component" value="Unassembled WGS sequence"/>
</dbReference>
<organism evidence="1 2">
    <name type="scientific">Labedaea rhizosphaerae</name>
    <dbReference type="NCBI Taxonomy" id="598644"/>
    <lineage>
        <taxon>Bacteria</taxon>
        <taxon>Bacillati</taxon>
        <taxon>Actinomycetota</taxon>
        <taxon>Actinomycetes</taxon>
        <taxon>Pseudonocardiales</taxon>
        <taxon>Pseudonocardiaceae</taxon>
        <taxon>Labedaea</taxon>
    </lineage>
</organism>
<gene>
    <name evidence="1" type="ORF">EV186_108297</name>
</gene>
<dbReference type="RefSeq" id="WP_133853633.1">
    <property type="nucleotide sequence ID" value="NZ_SNXZ01000008.1"/>
</dbReference>
<accession>A0A4R6RYW5</accession>
<evidence type="ECO:0000313" key="1">
    <source>
        <dbReference type="EMBL" id="TDP92084.1"/>
    </source>
</evidence>
<evidence type="ECO:0000313" key="2">
    <source>
        <dbReference type="Proteomes" id="UP000295444"/>
    </source>
</evidence>